<name>A0ABR8YZS2_9MICO</name>
<comment type="function">
    <text evidence="3">Catalyzes the phosphorylation of the 3'-hydroxyl group of dephosphocoenzyme A to form coenzyme A.</text>
</comment>
<keyword evidence="1 3" id="KW-0547">Nucleotide-binding</keyword>
<feature type="binding site" evidence="3">
    <location>
        <begin position="11"/>
        <end position="16"/>
    </location>
    <ligand>
        <name>ATP</name>
        <dbReference type="ChEBI" id="CHEBI:30616"/>
    </ligand>
</feature>
<dbReference type="NCBIfam" id="NF002879">
    <property type="entry name" value="PRK03333.1"/>
    <property type="match status" value="1"/>
</dbReference>
<evidence type="ECO:0000313" key="5">
    <source>
        <dbReference type="EMBL" id="MBD8061288.1"/>
    </source>
</evidence>
<gene>
    <name evidence="3" type="primary">coaE</name>
    <name evidence="5" type="ORF">H9624_02990</name>
</gene>
<comment type="similarity">
    <text evidence="3">Belongs to the CoaE family.</text>
</comment>
<dbReference type="NCBIfam" id="TIGR00152">
    <property type="entry name" value="dephospho-CoA kinase"/>
    <property type="match status" value="1"/>
</dbReference>
<evidence type="ECO:0000256" key="2">
    <source>
        <dbReference type="ARBA" id="ARBA00022840"/>
    </source>
</evidence>
<dbReference type="InterPro" id="IPR027417">
    <property type="entry name" value="P-loop_NTPase"/>
</dbReference>
<evidence type="ECO:0000313" key="6">
    <source>
        <dbReference type="Proteomes" id="UP000661894"/>
    </source>
</evidence>
<comment type="caution">
    <text evidence="5">The sequence shown here is derived from an EMBL/GenBank/DDBJ whole genome shotgun (WGS) entry which is preliminary data.</text>
</comment>
<keyword evidence="3" id="KW-0173">Coenzyme A biosynthesis</keyword>
<evidence type="ECO:0000256" key="4">
    <source>
        <dbReference type="NCBIfam" id="TIGR00152"/>
    </source>
</evidence>
<sequence>MLRLGLTGGIGAGKSTVARELERLGAVVVDADAIAREVVATGTTGLAAVVAEFGEEVLTADGALDRAALGRVVFADPAARARLEEITHPLIAAETARRVVDLPPGAVVVHDVPLIVERGLADRYDLVAVVGADEDVRLERLVRDRGMSREDALARIGAQATDAERRAVADVWLDNSGSPEELLAQVRRLWEERLLPEARRR</sequence>
<dbReference type="PANTHER" id="PTHR10695:SF46">
    <property type="entry name" value="BIFUNCTIONAL COENZYME A SYNTHASE-RELATED"/>
    <property type="match status" value="1"/>
</dbReference>
<comment type="subcellular location">
    <subcellularLocation>
        <location evidence="3">Cytoplasm</location>
    </subcellularLocation>
</comment>
<keyword evidence="3" id="KW-0963">Cytoplasm</keyword>
<dbReference type="EMBL" id="JACSPO010000001">
    <property type="protein sequence ID" value="MBD8061288.1"/>
    <property type="molecule type" value="Genomic_DNA"/>
</dbReference>
<dbReference type="PROSITE" id="PS51219">
    <property type="entry name" value="DPCK"/>
    <property type="match status" value="1"/>
</dbReference>
<dbReference type="RefSeq" id="WP_251838413.1">
    <property type="nucleotide sequence ID" value="NZ_JACSPO010000001.1"/>
</dbReference>
<reference evidence="5 6" key="1">
    <citation type="submission" date="2020-08" db="EMBL/GenBank/DDBJ databases">
        <title>A Genomic Blueprint of the Chicken Gut Microbiome.</title>
        <authorList>
            <person name="Gilroy R."/>
            <person name="Ravi A."/>
            <person name="Getino M."/>
            <person name="Pursley I."/>
            <person name="Horton D.L."/>
            <person name="Alikhan N.-F."/>
            <person name="Baker D."/>
            <person name="Gharbi K."/>
            <person name="Hall N."/>
            <person name="Watson M."/>
            <person name="Adriaenssens E.M."/>
            <person name="Foster-Nyarko E."/>
            <person name="Jarju S."/>
            <person name="Secka A."/>
            <person name="Antonio M."/>
            <person name="Oren A."/>
            <person name="Chaudhuri R."/>
            <person name="La Ragione R.M."/>
            <person name="Hildebrand F."/>
            <person name="Pallen M.J."/>
        </authorList>
    </citation>
    <scope>NUCLEOTIDE SEQUENCE [LARGE SCALE GENOMIC DNA]</scope>
    <source>
        <strain evidence="5 6">Sa1BUA1</strain>
    </source>
</reference>
<dbReference type="Proteomes" id="UP000661894">
    <property type="component" value="Unassembled WGS sequence"/>
</dbReference>
<keyword evidence="3 5" id="KW-0418">Kinase</keyword>
<dbReference type="PANTHER" id="PTHR10695">
    <property type="entry name" value="DEPHOSPHO-COA KINASE-RELATED"/>
    <property type="match status" value="1"/>
</dbReference>
<dbReference type="HAMAP" id="MF_00376">
    <property type="entry name" value="Dephospho_CoA_kinase"/>
    <property type="match status" value="1"/>
</dbReference>
<dbReference type="Gene3D" id="3.40.50.300">
    <property type="entry name" value="P-loop containing nucleotide triphosphate hydrolases"/>
    <property type="match status" value="1"/>
</dbReference>
<dbReference type="CDD" id="cd02022">
    <property type="entry name" value="DPCK"/>
    <property type="match status" value="1"/>
</dbReference>
<proteinExistence type="inferred from homology"/>
<evidence type="ECO:0000256" key="1">
    <source>
        <dbReference type="ARBA" id="ARBA00022741"/>
    </source>
</evidence>
<accession>A0ABR8YZS2</accession>
<comment type="catalytic activity">
    <reaction evidence="3">
        <text>3'-dephospho-CoA + ATP = ADP + CoA + H(+)</text>
        <dbReference type="Rhea" id="RHEA:18245"/>
        <dbReference type="ChEBI" id="CHEBI:15378"/>
        <dbReference type="ChEBI" id="CHEBI:30616"/>
        <dbReference type="ChEBI" id="CHEBI:57287"/>
        <dbReference type="ChEBI" id="CHEBI:57328"/>
        <dbReference type="ChEBI" id="CHEBI:456216"/>
        <dbReference type="EC" id="2.7.1.24"/>
    </reaction>
</comment>
<protein>
    <recommendedName>
        <fullName evidence="3 4">Dephospho-CoA kinase</fullName>
        <ecNumber evidence="3 4">2.7.1.24</ecNumber>
    </recommendedName>
    <alternativeName>
        <fullName evidence="3">Dephosphocoenzyme A kinase</fullName>
    </alternativeName>
</protein>
<comment type="pathway">
    <text evidence="3">Cofactor biosynthesis; coenzyme A biosynthesis; CoA from (R)-pantothenate: step 5/5.</text>
</comment>
<organism evidence="5 6">
    <name type="scientific">Oceanitalea stevensii</name>
    <dbReference type="NCBI Taxonomy" id="2763072"/>
    <lineage>
        <taxon>Bacteria</taxon>
        <taxon>Bacillati</taxon>
        <taxon>Actinomycetota</taxon>
        <taxon>Actinomycetes</taxon>
        <taxon>Micrococcales</taxon>
        <taxon>Bogoriellaceae</taxon>
        <taxon>Georgenia</taxon>
    </lineage>
</organism>
<dbReference type="InterPro" id="IPR001977">
    <property type="entry name" value="Depp_CoAkinase"/>
</dbReference>
<keyword evidence="3 5" id="KW-0808">Transferase</keyword>
<dbReference type="GO" id="GO:0004140">
    <property type="term" value="F:dephospho-CoA kinase activity"/>
    <property type="evidence" value="ECO:0007669"/>
    <property type="project" value="UniProtKB-EC"/>
</dbReference>
<keyword evidence="6" id="KW-1185">Reference proteome</keyword>
<evidence type="ECO:0000256" key="3">
    <source>
        <dbReference type="HAMAP-Rule" id="MF_00376"/>
    </source>
</evidence>
<keyword evidence="2 3" id="KW-0067">ATP-binding</keyword>
<dbReference type="Pfam" id="PF01121">
    <property type="entry name" value="CoaE"/>
    <property type="match status" value="1"/>
</dbReference>
<dbReference type="SUPFAM" id="SSF52540">
    <property type="entry name" value="P-loop containing nucleoside triphosphate hydrolases"/>
    <property type="match status" value="1"/>
</dbReference>
<dbReference type="EC" id="2.7.1.24" evidence="3 4"/>